<evidence type="ECO:0000256" key="4">
    <source>
        <dbReference type="ARBA" id="ARBA00023125"/>
    </source>
</evidence>
<dbReference type="GO" id="GO:0006355">
    <property type="term" value="P:regulation of DNA-templated transcription"/>
    <property type="evidence" value="ECO:0007669"/>
    <property type="project" value="InterPro"/>
</dbReference>
<dbReference type="InterPro" id="IPR039420">
    <property type="entry name" value="WalR-like"/>
</dbReference>
<feature type="DNA-binding region" description="OmpR/PhoB-type" evidence="7">
    <location>
        <begin position="127"/>
        <end position="225"/>
    </location>
</feature>
<dbReference type="OrthoDB" id="9797341at2"/>
<evidence type="ECO:0000256" key="1">
    <source>
        <dbReference type="ARBA" id="ARBA00022553"/>
    </source>
</evidence>
<dbReference type="SMART" id="SM00862">
    <property type="entry name" value="Trans_reg_C"/>
    <property type="match status" value="1"/>
</dbReference>
<keyword evidence="1 6" id="KW-0597">Phosphoprotein</keyword>
<feature type="domain" description="Response regulatory" evidence="8">
    <location>
        <begin position="3"/>
        <end position="117"/>
    </location>
</feature>
<dbReference type="Proteomes" id="UP000286063">
    <property type="component" value="Unassembled WGS sequence"/>
</dbReference>
<reference evidence="11 12" key="1">
    <citation type="submission" date="2018-08" db="EMBL/GenBank/DDBJ databases">
        <title>A genome reference for cultivated species of the human gut microbiota.</title>
        <authorList>
            <person name="Zou Y."/>
            <person name="Xue W."/>
            <person name="Luo G."/>
        </authorList>
    </citation>
    <scope>NUCLEOTIDE SEQUENCE [LARGE SCALE GENOMIC DNA]</scope>
    <source>
        <strain evidence="11 12">OF02-7</strain>
    </source>
</reference>
<sequence>MVKILYAEDDAMQARTCIDYLKRAGYKVVHAADGEQALWLYRRETPDLILMDVIMPKMSGFEVAKKIREEDFSTPILFISSLTHSQHAIDGFDLGANDYIRKEVLLDEVVARVNRCLKNVGMLKVETDFVRISDNISFNPIRRYLIIKGETNQLTPMETRVLKILCLKKNQYVDKEELVKEGWGNDFKESYRYLDKVIARLRKYLPKGGAVEIVTSWGRGFGLMVKKDSNES</sequence>
<dbReference type="InterPro" id="IPR036388">
    <property type="entry name" value="WH-like_DNA-bd_sf"/>
</dbReference>
<evidence type="ECO:0000256" key="2">
    <source>
        <dbReference type="ARBA" id="ARBA00023012"/>
    </source>
</evidence>
<evidence type="ECO:0000313" key="11">
    <source>
        <dbReference type="EMBL" id="RGY18794.1"/>
    </source>
</evidence>
<keyword evidence="13" id="KW-1185">Reference proteome</keyword>
<dbReference type="EMBL" id="QSCR01000010">
    <property type="protein sequence ID" value="RGY18794.1"/>
    <property type="molecule type" value="Genomic_DNA"/>
</dbReference>
<dbReference type="PANTHER" id="PTHR48111">
    <property type="entry name" value="REGULATOR OF RPOS"/>
    <property type="match status" value="1"/>
</dbReference>
<evidence type="ECO:0000259" key="9">
    <source>
        <dbReference type="PROSITE" id="PS51755"/>
    </source>
</evidence>
<evidence type="ECO:0000256" key="6">
    <source>
        <dbReference type="PROSITE-ProRule" id="PRU00169"/>
    </source>
</evidence>
<dbReference type="AlphaFoldDB" id="A0A413IPB0"/>
<keyword evidence="2" id="KW-0902">Two-component regulatory system</keyword>
<dbReference type="Pfam" id="PF00486">
    <property type="entry name" value="Trans_reg_C"/>
    <property type="match status" value="1"/>
</dbReference>
<reference evidence="10 13" key="2">
    <citation type="submission" date="2021-02" db="EMBL/GenBank/DDBJ databases">
        <title>FDA dAtabase for Regulatory Grade micrObial Sequences (FDA-ARGOS): Supporting development and validation of Infectious Disease Dx tests.</title>
        <authorList>
            <person name="Carlson P."/>
            <person name="Fischbach M."/>
            <person name="Hastie J."/>
            <person name="Bilen M."/>
            <person name="Cheng A."/>
            <person name="Tallon L."/>
            <person name="Sadzewicz L."/>
            <person name="Zhao X."/>
            <person name="Boylan J."/>
            <person name="Ott S."/>
            <person name="Bowen H."/>
            <person name="Vavikolanu K."/>
            <person name="Mehta A."/>
            <person name="Aluvathingal J."/>
            <person name="Nadendla S."/>
            <person name="Yan Y."/>
            <person name="Sichtig H."/>
        </authorList>
    </citation>
    <scope>NUCLEOTIDE SEQUENCE [LARGE SCALE GENOMIC DNA]</scope>
    <source>
        <strain evidence="10 13">FDAARGOS_1229</strain>
    </source>
</reference>
<dbReference type="SUPFAM" id="SSF52172">
    <property type="entry name" value="CheY-like"/>
    <property type="match status" value="1"/>
</dbReference>
<dbReference type="CDD" id="cd00383">
    <property type="entry name" value="trans_reg_C"/>
    <property type="match status" value="1"/>
</dbReference>
<accession>A0A413IPB0</accession>
<keyword evidence="3" id="KW-0805">Transcription regulation</keyword>
<gene>
    <name evidence="11" type="ORF">DXA50_07995</name>
    <name evidence="10" type="ORF">I6J59_07975</name>
</gene>
<feature type="modified residue" description="4-aspartylphosphate" evidence="6">
    <location>
        <position position="52"/>
    </location>
</feature>
<dbReference type="InterPro" id="IPR001789">
    <property type="entry name" value="Sig_transdc_resp-reg_receiver"/>
</dbReference>
<dbReference type="GO" id="GO:0000976">
    <property type="term" value="F:transcription cis-regulatory region binding"/>
    <property type="evidence" value="ECO:0007669"/>
    <property type="project" value="TreeGrafter"/>
</dbReference>
<evidence type="ECO:0000259" key="8">
    <source>
        <dbReference type="PROSITE" id="PS50110"/>
    </source>
</evidence>
<dbReference type="Proteomes" id="UP000654720">
    <property type="component" value="Chromosome"/>
</dbReference>
<dbReference type="GO" id="GO:0000156">
    <property type="term" value="F:phosphorelay response regulator activity"/>
    <property type="evidence" value="ECO:0007669"/>
    <property type="project" value="TreeGrafter"/>
</dbReference>
<evidence type="ECO:0000256" key="7">
    <source>
        <dbReference type="PROSITE-ProRule" id="PRU01091"/>
    </source>
</evidence>
<dbReference type="PANTHER" id="PTHR48111:SF1">
    <property type="entry name" value="TWO-COMPONENT RESPONSE REGULATOR ORR33"/>
    <property type="match status" value="1"/>
</dbReference>
<dbReference type="PROSITE" id="PS51755">
    <property type="entry name" value="OMPR_PHOB"/>
    <property type="match status" value="1"/>
</dbReference>
<dbReference type="Pfam" id="PF00072">
    <property type="entry name" value="Response_reg"/>
    <property type="match status" value="1"/>
</dbReference>
<dbReference type="InterPro" id="IPR011006">
    <property type="entry name" value="CheY-like_superfamily"/>
</dbReference>
<evidence type="ECO:0000256" key="3">
    <source>
        <dbReference type="ARBA" id="ARBA00023015"/>
    </source>
</evidence>
<dbReference type="InterPro" id="IPR001867">
    <property type="entry name" value="OmpR/PhoB-type_DNA-bd"/>
</dbReference>
<keyword evidence="5" id="KW-0804">Transcription</keyword>
<feature type="domain" description="OmpR/PhoB-type" evidence="9">
    <location>
        <begin position="127"/>
        <end position="225"/>
    </location>
</feature>
<dbReference type="GeneID" id="93095562"/>
<dbReference type="RefSeq" id="WP_027202087.1">
    <property type="nucleotide sequence ID" value="NZ_CALZYG010000018.1"/>
</dbReference>
<evidence type="ECO:0000313" key="12">
    <source>
        <dbReference type="Proteomes" id="UP000286063"/>
    </source>
</evidence>
<proteinExistence type="predicted"/>
<dbReference type="GO" id="GO:0032993">
    <property type="term" value="C:protein-DNA complex"/>
    <property type="evidence" value="ECO:0007669"/>
    <property type="project" value="TreeGrafter"/>
</dbReference>
<name>A0A413IPB0_9BACT</name>
<dbReference type="GO" id="GO:0005829">
    <property type="term" value="C:cytosol"/>
    <property type="evidence" value="ECO:0007669"/>
    <property type="project" value="TreeGrafter"/>
</dbReference>
<dbReference type="CDD" id="cd17574">
    <property type="entry name" value="REC_OmpR"/>
    <property type="match status" value="1"/>
</dbReference>
<keyword evidence="4 7" id="KW-0238">DNA-binding</keyword>
<dbReference type="Gene3D" id="3.40.50.2300">
    <property type="match status" value="1"/>
</dbReference>
<evidence type="ECO:0000313" key="13">
    <source>
        <dbReference type="Proteomes" id="UP000654720"/>
    </source>
</evidence>
<evidence type="ECO:0000256" key="5">
    <source>
        <dbReference type="ARBA" id="ARBA00023163"/>
    </source>
</evidence>
<dbReference type="Gene3D" id="1.10.10.10">
    <property type="entry name" value="Winged helix-like DNA-binding domain superfamily/Winged helix DNA-binding domain"/>
    <property type="match status" value="1"/>
</dbReference>
<protein>
    <submittedName>
        <fullName evidence="11">DNA-binding response regulator</fullName>
    </submittedName>
    <submittedName>
        <fullName evidence="10">Response regulator transcription factor</fullName>
    </submittedName>
</protein>
<dbReference type="PROSITE" id="PS50110">
    <property type="entry name" value="RESPONSE_REGULATORY"/>
    <property type="match status" value="1"/>
</dbReference>
<dbReference type="EMBL" id="CP069450">
    <property type="protein sequence ID" value="QRO51528.1"/>
    <property type="molecule type" value="Genomic_DNA"/>
</dbReference>
<evidence type="ECO:0000313" key="10">
    <source>
        <dbReference type="EMBL" id="QRO51528.1"/>
    </source>
</evidence>
<dbReference type="SMART" id="SM00448">
    <property type="entry name" value="REC"/>
    <property type="match status" value="1"/>
</dbReference>
<organism evidence="11 12">
    <name type="scientific">Butyricimonas virosa</name>
    <dbReference type="NCBI Taxonomy" id="544645"/>
    <lineage>
        <taxon>Bacteria</taxon>
        <taxon>Pseudomonadati</taxon>
        <taxon>Bacteroidota</taxon>
        <taxon>Bacteroidia</taxon>
        <taxon>Bacteroidales</taxon>
        <taxon>Odoribacteraceae</taxon>
        <taxon>Butyricimonas</taxon>
    </lineage>
</organism>